<evidence type="ECO:0000313" key="8">
    <source>
        <dbReference type="Proteomes" id="UP000050378"/>
    </source>
</evidence>
<dbReference type="PANTHER" id="PTHR45138">
    <property type="entry name" value="REGULATORY COMPONENTS OF SENSORY TRANSDUCTION SYSTEM"/>
    <property type="match status" value="1"/>
</dbReference>
<dbReference type="RefSeq" id="WP_054552991.1">
    <property type="nucleotide sequence ID" value="NZ_LJTC01000006.1"/>
</dbReference>
<dbReference type="PROSITE" id="PS50110">
    <property type="entry name" value="RESPONSE_REGULATORY"/>
    <property type="match status" value="1"/>
</dbReference>
<dbReference type="InterPro" id="IPR043128">
    <property type="entry name" value="Rev_trsase/Diguanyl_cyclase"/>
</dbReference>
<feature type="domain" description="Response regulatory" evidence="5">
    <location>
        <begin position="12"/>
        <end position="127"/>
    </location>
</feature>
<dbReference type="GO" id="GO:1902201">
    <property type="term" value="P:negative regulation of bacterial-type flagellum-dependent cell motility"/>
    <property type="evidence" value="ECO:0007669"/>
    <property type="project" value="TreeGrafter"/>
</dbReference>
<evidence type="ECO:0000259" key="5">
    <source>
        <dbReference type="PROSITE" id="PS50110"/>
    </source>
</evidence>
<dbReference type="SMART" id="SM00267">
    <property type="entry name" value="GGDEF"/>
    <property type="match status" value="1"/>
</dbReference>
<protein>
    <recommendedName>
        <fullName evidence="2">diguanylate cyclase</fullName>
        <ecNumber evidence="2">2.7.7.65</ecNumber>
    </recommendedName>
</protein>
<dbReference type="STRING" id="570156.AOG27_10565"/>
<dbReference type="FunFam" id="3.30.70.270:FF:000001">
    <property type="entry name" value="Diguanylate cyclase domain protein"/>
    <property type="match status" value="1"/>
</dbReference>
<name>A0A0P7E0E8_9GAMM</name>
<evidence type="ECO:0000256" key="2">
    <source>
        <dbReference type="ARBA" id="ARBA00012528"/>
    </source>
</evidence>
<accession>A0A0P7E0E8</accession>
<dbReference type="OrthoDB" id="9812260at2"/>
<dbReference type="AlphaFoldDB" id="A0A0P7E0E8"/>
<keyword evidence="4" id="KW-0597">Phosphoprotein</keyword>
<dbReference type="Proteomes" id="UP000050378">
    <property type="component" value="Unassembled WGS sequence"/>
</dbReference>
<comment type="caution">
    <text evidence="7">The sequence shown here is derived from an EMBL/GenBank/DDBJ whole genome shotgun (WGS) entry which is preliminary data.</text>
</comment>
<comment type="catalytic activity">
    <reaction evidence="3">
        <text>2 GTP = 3',3'-c-di-GMP + 2 diphosphate</text>
        <dbReference type="Rhea" id="RHEA:24898"/>
        <dbReference type="ChEBI" id="CHEBI:33019"/>
        <dbReference type="ChEBI" id="CHEBI:37565"/>
        <dbReference type="ChEBI" id="CHEBI:58805"/>
        <dbReference type="EC" id="2.7.7.65"/>
    </reaction>
</comment>
<sequence>MPLSLKPLSQCKVFIVDDDEMVRLSLGVILEDHFSVDAYSSGQAVLEACEDLLPDLILLDINLPDISGLDICRRLKAKATFENIPIIFITSTYDTECQNACWEAGATDFIGKPITASTLIHRTKNHLENKLRLEKLIELTYKDSLTGLFNRHYLDLEVANVFKQTSREKKPFSLLMLDLDFFKLYNDQYGHPQGDTCLKLIADVIERSIQRPQDIVIRYGGEEFLIVLPYTDFDGVKFICDRISTELETINIPHVKSIWGRATVSIGGVIYEHQNKVSFDELINCADKALYAAKSDGRNCFRLSFCD</sequence>
<dbReference type="Gene3D" id="3.30.70.270">
    <property type="match status" value="1"/>
</dbReference>
<dbReference type="InterPro" id="IPR000160">
    <property type="entry name" value="GGDEF_dom"/>
</dbReference>
<organism evidence="7 8">
    <name type="scientific">Pseudoalteromonas lipolytica</name>
    <dbReference type="NCBI Taxonomy" id="570156"/>
    <lineage>
        <taxon>Bacteria</taxon>
        <taxon>Pseudomonadati</taxon>
        <taxon>Pseudomonadota</taxon>
        <taxon>Gammaproteobacteria</taxon>
        <taxon>Alteromonadales</taxon>
        <taxon>Pseudoalteromonadaceae</taxon>
        <taxon>Pseudoalteromonas</taxon>
    </lineage>
</organism>
<dbReference type="InterPro" id="IPR050469">
    <property type="entry name" value="Diguanylate_Cyclase"/>
</dbReference>
<dbReference type="PATRIC" id="fig|570156.3.peg.3203"/>
<dbReference type="CDD" id="cd01949">
    <property type="entry name" value="GGDEF"/>
    <property type="match status" value="1"/>
</dbReference>
<dbReference type="GO" id="GO:0052621">
    <property type="term" value="F:diguanylate cyclase activity"/>
    <property type="evidence" value="ECO:0007669"/>
    <property type="project" value="UniProtKB-EC"/>
</dbReference>
<dbReference type="EC" id="2.7.7.65" evidence="2"/>
<gene>
    <name evidence="7" type="ORF">AOG27_10565</name>
</gene>
<dbReference type="GO" id="GO:0043709">
    <property type="term" value="P:cell adhesion involved in single-species biofilm formation"/>
    <property type="evidence" value="ECO:0007669"/>
    <property type="project" value="TreeGrafter"/>
</dbReference>
<dbReference type="Pfam" id="PF00990">
    <property type="entry name" value="GGDEF"/>
    <property type="match status" value="1"/>
</dbReference>
<dbReference type="Gene3D" id="3.40.50.2300">
    <property type="match status" value="1"/>
</dbReference>
<dbReference type="InterPro" id="IPR011006">
    <property type="entry name" value="CheY-like_superfamily"/>
</dbReference>
<dbReference type="PROSITE" id="PS50887">
    <property type="entry name" value="GGDEF"/>
    <property type="match status" value="1"/>
</dbReference>
<dbReference type="GO" id="GO:0000160">
    <property type="term" value="P:phosphorelay signal transduction system"/>
    <property type="evidence" value="ECO:0007669"/>
    <property type="project" value="InterPro"/>
</dbReference>
<evidence type="ECO:0000259" key="6">
    <source>
        <dbReference type="PROSITE" id="PS50887"/>
    </source>
</evidence>
<feature type="domain" description="GGDEF" evidence="6">
    <location>
        <begin position="170"/>
        <end position="306"/>
    </location>
</feature>
<proteinExistence type="predicted"/>
<dbReference type="Pfam" id="PF00072">
    <property type="entry name" value="Response_reg"/>
    <property type="match status" value="1"/>
</dbReference>
<feature type="modified residue" description="4-aspartylphosphate" evidence="4">
    <location>
        <position position="60"/>
    </location>
</feature>
<dbReference type="EMBL" id="LJTC01000006">
    <property type="protein sequence ID" value="KPM83535.1"/>
    <property type="molecule type" value="Genomic_DNA"/>
</dbReference>
<dbReference type="InterPro" id="IPR001789">
    <property type="entry name" value="Sig_transdc_resp-reg_receiver"/>
</dbReference>
<dbReference type="GO" id="GO:0005886">
    <property type="term" value="C:plasma membrane"/>
    <property type="evidence" value="ECO:0007669"/>
    <property type="project" value="TreeGrafter"/>
</dbReference>
<dbReference type="SUPFAM" id="SSF52172">
    <property type="entry name" value="CheY-like"/>
    <property type="match status" value="1"/>
</dbReference>
<dbReference type="InterPro" id="IPR029787">
    <property type="entry name" value="Nucleotide_cyclase"/>
</dbReference>
<reference evidence="7 8" key="1">
    <citation type="submission" date="2015-09" db="EMBL/GenBank/DDBJ databases">
        <title>Draft Genome Sequence of Pseudoalteromonas lipolytica UCD-48B.</title>
        <authorList>
            <person name="Krusor M."/>
            <person name="Coil D.A."/>
            <person name="Lang J.M."/>
            <person name="Eisen J.A."/>
            <person name="Alexiev A."/>
        </authorList>
    </citation>
    <scope>NUCLEOTIDE SEQUENCE [LARGE SCALE GENOMIC DNA]</scope>
    <source>
        <strain evidence="7 8">UCD-48B</strain>
    </source>
</reference>
<dbReference type="SUPFAM" id="SSF55073">
    <property type="entry name" value="Nucleotide cyclase"/>
    <property type="match status" value="1"/>
</dbReference>
<evidence type="ECO:0000256" key="1">
    <source>
        <dbReference type="ARBA" id="ARBA00001946"/>
    </source>
</evidence>
<dbReference type="PANTHER" id="PTHR45138:SF9">
    <property type="entry name" value="DIGUANYLATE CYCLASE DGCM-RELATED"/>
    <property type="match status" value="1"/>
</dbReference>
<dbReference type="NCBIfam" id="TIGR00254">
    <property type="entry name" value="GGDEF"/>
    <property type="match status" value="1"/>
</dbReference>
<dbReference type="SMART" id="SM00448">
    <property type="entry name" value="REC"/>
    <property type="match status" value="1"/>
</dbReference>
<evidence type="ECO:0000256" key="3">
    <source>
        <dbReference type="ARBA" id="ARBA00034247"/>
    </source>
</evidence>
<evidence type="ECO:0000313" key="7">
    <source>
        <dbReference type="EMBL" id="KPM83535.1"/>
    </source>
</evidence>
<comment type="cofactor">
    <cofactor evidence="1">
        <name>Mg(2+)</name>
        <dbReference type="ChEBI" id="CHEBI:18420"/>
    </cofactor>
</comment>
<evidence type="ECO:0000256" key="4">
    <source>
        <dbReference type="PROSITE-ProRule" id="PRU00169"/>
    </source>
</evidence>